<reference evidence="2 3" key="1">
    <citation type="journal article" date="2015" name="Int. J. Syst. Evol. Microbiol.">
        <title>Hyunsoonleella pacifica sp. nov., isolated from seawater of South Pacific Gyre.</title>
        <authorList>
            <person name="Gao X."/>
            <person name="Zhang Z."/>
            <person name="Dai X."/>
            <person name="Zhang X.H."/>
        </authorList>
    </citation>
    <scope>NUCLEOTIDE SEQUENCE [LARGE SCALE GENOMIC DNA]</scope>
    <source>
        <strain evidence="2 3">SW033</strain>
    </source>
</reference>
<organism evidence="2 3">
    <name type="scientific">Hyunsoonleella pacifica</name>
    <dbReference type="NCBI Taxonomy" id="1080224"/>
    <lineage>
        <taxon>Bacteria</taxon>
        <taxon>Pseudomonadati</taxon>
        <taxon>Bacteroidota</taxon>
        <taxon>Flavobacteriia</taxon>
        <taxon>Flavobacteriales</taxon>
        <taxon>Flavobacteriaceae</taxon>
    </lineage>
</organism>
<comment type="caution">
    <text evidence="2">The sequence shown here is derived from an EMBL/GenBank/DDBJ whole genome shotgun (WGS) entry which is preliminary data.</text>
</comment>
<dbReference type="Pfam" id="PF00534">
    <property type="entry name" value="Glycos_transf_1"/>
    <property type="match status" value="1"/>
</dbReference>
<keyword evidence="3" id="KW-1185">Reference proteome</keyword>
<evidence type="ECO:0000313" key="2">
    <source>
        <dbReference type="EMBL" id="TBN18652.1"/>
    </source>
</evidence>
<feature type="domain" description="Glycosyl transferase family 1" evidence="1">
    <location>
        <begin position="186"/>
        <end position="347"/>
    </location>
</feature>
<keyword evidence="2" id="KW-0808">Transferase</keyword>
<dbReference type="EMBL" id="SIRS01000001">
    <property type="protein sequence ID" value="TBN18652.1"/>
    <property type="molecule type" value="Genomic_DNA"/>
</dbReference>
<dbReference type="CDD" id="cd03801">
    <property type="entry name" value="GT4_PimA-like"/>
    <property type="match status" value="1"/>
</dbReference>
<dbReference type="GO" id="GO:0016757">
    <property type="term" value="F:glycosyltransferase activity"/>
    <property type="evidence" value="ECO:0007669"/>
    <property type="project" value="InterPro"/>
</dbReference>
<evidence type="ECO:0000259" key="1">
    <source>
        <dbReference type="Pfam" id="PF00534"/>
    </source>
</evidence>
<dbReference type="AlphaFoldDB" id="A0A4Q9FW38"/>
<dbReference type="InterPro" id="IPR001296">
    <property type="entry name" value="Glyco_trans_1"/>
</dbReference>
<sequence length="371" mass="42952">MASKILFILHIPPPINGAALVGKYIQDSEIINTRFETKYVNLTASFSLEKIGKGGIGKFKHIFSIIRNVFRKLKNSKYDLCYMTLTAKGPGFYKDFLIILLVKLFKVNIVYHFHNKGVALSSKKWYNAILYKYAFNNTKCILLAPSLYKDIERYVSAENVYFCPNGIPEYSTFNTFKELEKIETLEPCKFLFLSNMLRQKGVLELLKACYILHKQRLKFECHFIGAWADIQEEEFNSAIEKYKLQHVVTFHGKQYGQDKVSFFEKSDVFVFPTFYHNECFPLVLLEAMQFGLPIITTDEGAIGEIVQNNKTGIIVKQQDVDSLAEAMLKMLKEPDIRKEYGARGKKRFEENFTLSMFEKKMEAILIKALNK</sequence>
<evidence type="ECO:0000313" key="3">
    <source>
        <dbReference type="Proteomes" id="UP000292372"/>
    </source>
</evidence>
<dbReference type="Proteomes" id="UP000292372">
    <property type="component" value="Unassembled WGS sequence"/>
</dbReference>
<proteinExistence type="predicted"/>
<dbReference type="SUPFAM" id="SSF53756">
    <property type="entry name" value="UDP-Glycosyltransferase/glycogen phosphorylase"/>
    <property type="match status" value="1"/>
</dbReference>
<gene>
    <name evidence="2" type="ORF">EYD46_00880</name>
</gene>
<dbReference type="Gene3D" id="3.40.50.2000">
    <property type="entry name" value="Glycogen Phosphorylase B"/>
    <property type="match status" value="2"/>
</dbReference>
<dbReference type="PANTHER" id="PTHR12526">
    <property type="entry name" value="GLYCOSYLTRANSFERASE"/>
    <property type="match status" value="1"/>
</dbReference>
<protein>
    <submittedName>
        <fullName evidence="2">Glycosyltransferase</fullName>
    </submittedName>
</protein>
<dbReference type="OrthoDB" id="7560678at2"/>
<dbReference type="RefSeq" id="WP_130935170.1">
    <property type="nucleotide sequence ID" value="NZ_BMEE01000001.1"/>
</dbReference>
<name>A0A4Q9FW38_9FLAO</name>
<accession>A0A4Q9FW38</accession>